<sequence>MSQVIPRAPWLSVLIALLAVSTVNAHPIHQTDEAMEKGQASKLESRSPRLIPDTQKYVHDILQGLGLEEPTPTATATATATSTSTSTPTATPTASVETKEDLDNMKPTQTTNIIYSSSTSYTPTYSSNGAGYTHTVKHVQSNKRPIENVQIGQGWNGDKKVTTEDIPVAFDSLYEELEHRLKNVIDSSDEIGLDGFLGSPIFVRRFTDNWLCAVVIIAPCKRNQYFALMGLNAKLP</sequence>
<comment type="caution">
    <text evidence="3">The sequence shown here is derived from an EMBL/GenBank/DDBJ whole genome shotgun (WGS) entry which is preliminary data.</text>
</comment>
<dbReference type="OrthoDB" id="4342229at2759"/>
<keyword evidence="2" id="KW-0732">Signal</keyword>
<evidence type="ECO:0000256" key="1">
    <source>
        <dbReference type="SAM" id="MobiDB-lite"/>
    </source>
</evidence>
<feature type="signal peptide" evidence="2">
    <location>
        <begin position="1"/>
        <end position="25"/>
    </location>
</feature>
<accession>A0A0M9WHC0</accession>
<protein>
    <submittedName>
        <fullName evidence="3">Uncharacterized protein</fullName>
    </submittedName>
</protein>
<feature type="region of interest" description="Disordered" evidence="1">
    <location>
        <begin position="67"/>
        <end position="99"/>
    </location>
</feature>
<proteinExistence type="predicted"/>
<gene>
    <name evidence="3" type="ORF">ACN38_g4209</name>
</gene>
<dbReference type="AlphaFoldDB" id="A0A0M9WHC0"/>
<organism evidence="3 4">
    <name type="scientific">Penicillium nordicum</name>
    <dbReference type="NCBI Taxonomy" id="229535"/>
    <lineage>
        <taxon>Eukaryota</taxon>
        <taxon>Fungi</taxon>
        <taxon>Dikarya</taxon>
        <taxon>Ascomycota</taxon>
        <taxon>Pezizomycotina</taxon>
        <taxon>Eurotiomycetes</taxon>
        <taxon>Eurotiomycetidae</taxon>
        <taxon>Eurotiales</taxon>
        <taxon>Aspergillaceae</taxon>
        <taxon>Penicillium</taxon>
    </lineage>
</organism>
<evidence type="ECO:0000256" key="2">
    <source>
        <dbReference type="SAM" id="SignalP"/>
    </source>
</evidence>
<reference evidence="3 4" key="1">
    <citation type="submission" date="2015-08" db="EMBL/GenBank/DDBJ databases">
        <title>Genome sequencing of Penicillium nordicum.</title>
        <authorList>
            <person name="Nguyen H.D."/>
            <person name="Seifert K.A."/>
        </authorList>
    </citation>
    <scope>NUCLEOTIDE SEQUENCE [LARGE SCALE GENOMIC DNA]</scope>
    <source>
        <strain evidence="3 4">DAOMC 185683</strain>
    </source>
</reference>
<feature type="compositionally biased region" description="Low complexity" evidence="1">
    <location>
        <begin position="70"/>
        <end position="95"/>
    </location>
</feature>
<feature type="chain" id="PRO_5005839732" evidence="2">
    <location>
        <begin position="26"/>
        <end position="236"/>
    </location>
</feature>
<dbReference type="Proteomes" id="UP000037696">
    <property type="component" value="Unassembled WGS sequence"/>
</dbReference>
<dbReference type="EMBL" id="LHQQ01000053">
    <property type="protein sequence ID" value="KOS44859.1"/>
    <property type="molecule type" value="Genomic_DNA"/>
</dbReference>
<name>A0A0M9WHC0_9EURO</name>
<evidence type="ECO:0000313" key="3">
    <source>
        <dbReference type="EMBL" id="KOS44859.1"/>
    </source>
</evidence>
<keyword evidence="4" id="KW-1185">Reference proteome</keyword>
<evidence type="ECO:0000313" key="4">
    <source>
        <dbReference type="Proteomes" id="UP000037696"/>
    </source>
</evidence>